<accession>A0A975GWF0</accession>
<sequence length="534" mass="56559">MTVRYGLKAAGAALFLAGLAGCATTGAPSSVSGPPPGTDPAVVAWWATTSALSRDDMEGRDTGSEGYRKAAAYVIDRFQRAGLQPAGDNGTWIQSIPLHEVAVVKEGTSFTVVGDDGSTRPLQFLREISVTPVAALPVRLEAPLAFRGYCSPQEIGDVRGKILVCFAGRRAGMTTAAGRMATVTAGDAVALINIDDVGFTVEPPRWPMAYARSVGFADNPPSGGPAFPVMRLSADALAAVIAGSGQDSADILARAVAAAPLPAFDIPARMRLTFAVRESDYSSENVLAVLPGTDPALADQPVLVNAHLDGYGYGEPVDGDGLYNGALDDAAYVATLIEMADHFGGKGLRRPVFFAAYTGEEKGLLGSRWLADHPTPAMGPKGLPVAVLNLDQLRPLYPLTILTTLAVNDTSLGAVTREIAGEMGVEVRADPEPERGLLRRSDHWPFMQKGVPGISFIFGYDPGTEAEARYRLWYQTRYHMPQDDLTTAIDWKAAGDFNRFYETLTRRVADADQAPQWIPGSPIAPAASLSAGKP</sequence>
<dbReference type="RefSeq" id="WP_207931855.1">
    <property type="nucleotide sequence ID" value="NZ_CP062222.1"/>
</dbReference>
<name>A0A975GWF0_9CAUL</name>
<feature type="region of interest" description="Disordered" evidence="1">
    <location>
        <begin position="515"/>
        <end position="534"/>
    </location>
</feature>
<keyword evidence="5" id="KW-1185">Reference proteome</keyword>
<dbReference type="Gene3D" id="3.40.630.10">
    <property type="entry name" value="Zn peptidases"/>
    <property type="match status" value="1"/>
</dbReference>
<dbReference type="EMBL" id="CP062222">
    <property type="protein sequence ID" value="QTC92576.1"/>
    <property type="molecule type" value="Genomic_DNA"/>
</dbReference>
<dbReference type="GO" id="GO:0008235">
    <property type="term" value="F:metalloexopeptidase activity"/>
    <property type="evidence" value="ECO:0007669"/>
    <property type="project" value="InterPro"/>
</dbReference>
<feature type="signal peptide" evidence="2">
    <location>
        <begin position="1"/>
        <end position="22"/>
    </location>
</feature>
<dbReference type="PANTHER" id="PTHR12147">
    <property type="entry name" value="METALLOPEPTIDASE M28 FAMILY MEMBER"/>
    <property type="match status" value="1"/>
</dbReference>
<dbReference type="SUPFAM" id="SSF53187">
    <property type="entry name" value="Zn-dependent exopeptidases"/>
    <property type="match status" value="1"/>
</dbReference>
<dbReference type="Proteomes" id="UP000663918">
    <property type="component" value="Chromosome"/>
</dbReference>
<dbReference type="Pfam" id="PF04389">
    <property type="entry name" value="Peptidase_M28"/>
    <property type="match status" value="1"/>
</dbReference>
<reference evidence="4" key="1">
    <citation type="submission" date="2020-09" db="EMBL/GenBank/DDBJ databases">
        <title>Brevundimonas sp. LVF2 isolated from a puddle in Goettingen, Germany.</title>
        <authorList>
            <person name="Friedrich I."/>
            <person name="Klassen A."/>
            <person name="Hannes N."/>
            <person name="Schneider D."/>
            <person name="Hertel R."/>
            <person name="Daniel R."/>
        </authorList>
    </citation>
    <scope>NUCLEOTIDE SEQUENCE</scope>
    <source>
        <strain evidence="4">LVF2</strain>
    </source>
</reference>
<evidence type="ECO:0000256" key="1">
    <source>
        <dbReference type="SAM" id="MobiDB-lite"/>
    </source>
</evidence>
<dbReference type="InterPro" id="IPR045175">
    <property type="entry name" value="M28_fam"/>
</dbReference>
<dbReference type="Gene3D" id="3.50.30.30">
    <property type="match status" value="1"/>
</dbReference>
<evidence type="ECO:0000313" key="4">
    <source>
        <dbReference type="EMBL" id="QTC92576.1"/>
    </source>
</evidence>
<proteinExistence type="predicted"/>
<dbReference type="GO" id="GO:0006508">
    <property type="term" value="P:proteolysis"/>
    <property type="evidence" value="ECO:0007669"/>
    <property type="project" value="InterPro"/>
</dbReference>
<organism evidence="4 5">
    <name type="scientific">Brevundimonas goettingensis</name>
    <dbReference type="NCBI Taxonomy" id="2774190"/>
    <lineage>
        <taxon>Bacteria</taxon>
        <taxon>Pseudomonadati</taxon>
        <taxon>Pseudomonadota</taxon>
        <taxon>Alphaproteobacteria</taxon>
        <taxon>Caulobacterales</taxon>
        <taxon>Caulobacteraceae</taxon>
        <taxon>Brevundimonas</taxon>
    </lineage>
</organism>
<evidence type="ECO:0000313" key="5">
    <source>
        <dbReference type="Proteomes" id="UP000663918"/>
    </source>
</evidence>
<dbReference type="PROSITE" id="PS51257">
    <property type="entry name" value="PROKAR_LIPOPROTEIN"/>
    <property type="match status" value="1"/>
</dbReference>
<dbReference type="InterPro" id="IPR007484">
    <property type="entry name" value="Peptidase_M28"/>
</dbReference>
<feature type="chain" id="PRO_5036916032" evidence="2">
    <location>
        <begin position="23"/>
        <end position="534"/>
    </location>
</feature>
<feature type="domain" description="Peptidase M28" evidence="3">
    <location>
        <begin position="285"/>
        <end position="499"/>
    </location>
</feature>
<gene>
    <name evidence="4" type="ORF">IFJ75_06825</name>
</gene>
<evidence type="ECO:0000259" key="3">
    <source>
        <dbReference type="Pfam" id="PF04389"/>
    </source>
</evidence>
<keyword evidence="2" id="KW-0732">Signal</keyword>
<dbReference type="AlphaFoldDB" id="A0A975GWF0"/>
<evidence type="ECO:0000256" key="2">
    <source>
        <dbReference type="SAM" id="SignalP"/>
    </source>
</evidence>
<protein>
    <submittedName>
        <fullName evidence="4">M28 family peptidase</fullName>
    </submittedName>
</protein>
<dbReference type="KEGG" id="bgoe:IFJ75_06825"/>
<dbReference type="PANTHER" id="PTHR12147:SF26">
    <property type="entry name" value="PEPTIDASE M28 DOMAIN-CONTAINING PROTEIN"/>
    <property type="match status" value="1"/>
</dbReference>